<dbReference type="Proteomes" id="UP001058074">
    <property type="component" value="Unassembled WGS sequence"/>
</dbReference>
<proteinExistence type="predicted"/>
<keyword evidence="2" id="KW-1185">Reference proteome</keyword>
<organism evidence="1 2">
    <name type="scientific">Inconstantimicrobium mannanitabidum</name>
    <dbReference type="NCBI Taxonomy" id="1604901"/>
    <lineage>
        <taxon>Bacteria</taxon>
        <taxon>Bacillati</taxon>
        <taxon>Bacillota</taxon>
        <taxon>Clostridia</taxon>
        <taxon>Eubacteriales</taxon>
        <taxon>Clostridiaceae</taxon>
        <taxon>Inconstantimicrobium</taxon>
    </lineage>
</organism>
<evidence type="ECO:0000313" key="1">
    <source>
        <dbReference type="EMBL" id="GKX65616.1"/>
    </source>
</evidence>
<comment type="caution">
    <text evidence="1">The sequence shown here is derived from an EMBL/GenBank/DDBJ whole genome shotgun (WGS) entry which is preliminary data.</text>
</comment>
<sequence length="48" mass="5700">MDHWVKENVKEFLEFLLVEAKKQNDKLLIEDIDRGLEQLETTGILIPF</sequence>
<reference evidence="1" key="1">
    <citation type="journal article" date="2025" name="Int. J. Syst. Evol. Microbiol.">
        <title>Inconstantimicrobium mannanitabidum sp. nov., a novel member of the family Clostridiaceae isolated from anoxic soil under the treatment of reductive soil disinfestation.</title>
        <authorList>
            <person name="Ueki A."/>
            <person name="Tonouchi A."/>
            <person name="Honma S."/>
            <person name="Kaku N."/>
            <person name="Ueki K."/>
        </authorList>
    </citation>
    <scope>NUCLEOTIDE SEQUENCE</scope>
    <source>
        <strain evidence="1">TW13</strain>
    </source>
</reference>
<dbReference type="EMBL" id="BROD01000001">
    <property type="protein sequence ID" value="GKX65616.1"/>
    <property type="molecule type" value="Genomic_DNA"/>
</dbReference>
<protein>
    <submittedName>
        <fullName evidence="1">Uncharacterized protein</fullName>
    </submittedName>
</protein>
<accession>A0ACB5R9A3</accession>
<gene>
    <name evidence="1" type="ORF">rsdtw13_08740</name>
</gene>
<evidence type="ECO:0000313" key="2">
    <source>
        <dbReference type="Proteomes" id="UP001058074"/>
    </source>
</evidence>
<name>A0ACB5R9A3_9CLOT</name>